<dbReference type="EMBL" id="JABWDY010000572">
    <property type="protein sequence ID" value="KAF5208033.1"/>
    <property type="molecule type" value="Genomic_DNA"/>
</dbReference>
<organism evidence="1 2">
    <name type="scientific">Thalictrum thalictroides</name>
    <name type="common">Rue-anemone</name>
    <name type="synonym">Anemone thalictroides</name>
    <dbReference type="NCBI Taxonomy" id="46969"/>
    <lineage>
        <taxon>Eukaryota</taxon>
        <taxon>Viridiplantae</taxon>
        <taxon>Streptophyta</taxon>
        <taxon>Embryophyta</taxon>
        <taxon>Tracheophyta</taxon>
        <taxon>Spermatophyta</taxon>
        <taxon>Magnoliopsida</taxon>
        <taxon>Ranunculales</taxon>
        <taxon>Ranunculaceae</taxon>
        <taxon>Thalictroideae</taxon>
        <taxon>Thalictrum</taxon>
    </lineage>
</organism>
<evidence type="ECO:0000313" key="1">
    <source>
        <dbReference type="EMBL" id="KAF5208033.1"/>
    </source>
</evidence>
<proteinExistence type="predicted"/>
<protein>
    <submittedName>
        <fullName evidence="1">Uncharacterized protein</fullName>
    </submittedName>
</protein>
<name>A0A7J6XET0_THATH</name>
<feature type="non-terminal residue" evidence="1">
    <location>
        <position position="1"/>
    </location>
</feature>
<gene>
    <name evidence="1" type="ORF">FRX31_002380</name>
</gene>
<comment type="caution">
    <text evidence="1">The sequence shown here is derived from an EMBL/GenBank/DDBJ whole genome shotgun (WGS) entry which is preliminary data.</text>
</comment>
<evidence type="ECO:0000313" key="2">
    <source>
        <dbReference type="Proteomes" id="UP000554482"/>
    </source>
</evidence>
<dbReference type="AlphaFoldDB" id="A0A7J6XET0"/>
<reference evidence="1 2" key="1">
    <citation type="submission" date="2020-06" db="EMBL/GenBank/DDBJ databases">
        <title>Transcriptomic and genomic resources for Thalictrum thalictroides and T. hernandezii: Facilitating candidate gene discovery in an emerging model plant lineage.</title>
        <authorList>
            <person name="Arias T."/>
            <person name="Riano-Pachon D.M."/>
            <person name="Di Stilio V.S."/>
        </authorList>
    </citation>
    <scope>NUCLEOTIDE SEQUENCE [LARGE SCALE GENOMIC DNA]</scope>
    <source>
        <strain evidence="2">cv. WT478/WT964</strain>
        <tissue evidence="1">Leaves</tissue>
    </source>
</reference>
<keyword evidence="2" id="KW-1185">Reference proteome</keyword>
<sequence>VYGIDLISSLGEKGTAVTQTWPEWKSKELSAEIWGILPYAVISYWSSGKSGLMTGQWEFDQAALSAAKDSQIHV</sequence>
<accession>A0A7J6XET0</accession>
<dbReference type="Proteomes" id="UP000554482">
    <property type="component" value="Unassembled WGS sequence"/>
</dbReference>